<dbReference type="AlphaFoldDB" id="A0A0D9Y2X1"/>
<evidence type="ECO:0000256" key="1">
    <source>
        <dbReference type="SAM" id="MobiDB-lite"/>
    </source>
</evidence>
<dbReference type="Proteomes" id="UP000026961">
    <property type="component" value="Chromosome 1"/>
</dbReference>
<name>A0A0D9Y2X1_9ORYZ</name>
<proteinExistence type="predicted"/>
<dbReference type="EnsemblPlants" id="OGLUM01G02550.1">
    <property type="protein sequence ID" value="OGLUM01G02550.1"/>
    <property type="gene ID" value="OGLUM01G02550"/>
</dbReference>
<evidence type="ECO:0000313" key="2">
    <source>
        <dbReference type="EnsemblPlants" id="OGLUM01G02550.1"/>
    </source>
</evidence>
<organism evidence="2">
    <name type="scientific">Oryza glumipatula</name>
    <dbReference type="NCBI Taxonomy" id="40148"/>
    <lineage>
        <taxon>Eukaryota</taxon>
        <taxon>Viridiplantae</taxon>
        <taxon>Streptophyta</taxon>
        <taxon>Embryophyta</taxon>
        <taxon>Tracheophyta</taxon>
        <taxon>Spermatophyta</taxon>
        <taxon>Magnoliopsida</taxon>
        <taxon>Liliopsida</taxon>
        <taxon>Poales</taxon>
        <taxon>Poaceae</taxon>
        <taxon>BOP clade</taxon>
        <taxon>Oryzoideae</taxon>
        <taxon>Oryzeae</taxon>
        <taxon>Oryzinae</taxon>
        <taxon>Oryza</taxon>
    </lineage>
</organism>
<protein>
    <submittedName>
        <fullName evidence="2">Uncharacterized protein</fullName>
    </submittedName>
</protein>
<reference evidence="2" key="1">
    <citation type="submission" date="2013-08" db="EMBL/GenBank/DDBJ databases">
        <title>Oryza genome evolution.</title>
        <authorList>
            <person name="Wing R.A."/>
            <person name="Panaud O."/>
            <person name="Oliveira A.C."/>
        </authorList>
    </citation>
    <scope>NUCLEOTIDE SEQUENCE</scope>
</reference>
<reference evidence="2" key="3">
    <citation type="submission" date="2018-05" db="EMBL/GenBank/DDBJ databases">
        <title>OgluRS3 (Oryza glumaepatula Reference Sequence Version 3).</title>
        <authorList>
            <person name="Zhang J."/>
            <person name="Kudrna D."/>
            <person name="Lee S."/>
            <person name="Talag J."/>
            <person name="Welchert J."/>
            <person name="Wing R.A."/>
        </authorList>
    </citation>
    <scope>NUCLEOTIDE SEQUENCE [LARGE SCALE GENOMIC DNA]</scope>
</reference>
<sequence>MGLEQALQSAAASSPRLGPRARADSPPGRPGGRRIPHPKTEAKFSTGCARSSVPGGPDSSAWTPRAARQVRFGSAPRRGIRRESVASATAFLQPGCIPSGQLQANSRSSLYVQFPPLT</sequence>
<feature type="compositionally biased region" description="Low complexity" evidence="1">
    <location>
        <begin position="9"/>
        <end position="26"/>
    </location>
</feature>
<evidence type="ECO:0000313" key="3">
    <source>
        <dbReference type="Proteomes" id="UP000026961"/>
    </source>
</evidence>
<reference evidence="2" key="2">
    <citation type="submission" date="2015-04" db="UniProtKB">
        <authorList>
            <consortium name="EnsemblPlants"/>
        </authorList>
    </citation>
    <scope>IDENTIFICATION</scope>
</reference>
<accession>A0A0D9Y2X1</accession>
<feature type="region of interest" description="Disordered" evidence="1">
    <location>
        <begin position="1"/>
        <end position="65"/>
    </location>
</feature>
<dbReference type="Gramene" id="OGLUM01G02550.1">
    <property type="protein sequence ID" value="OGLUM01G02550.1"/>
    <property type="gene ID" value="OGLUM01G02550"/>
</dbReference>
<dbReference type="HOGENOM" id="CLU_2076819_0_0_1"/>
<keyword evidence="3" id="KW-1185">Reference proteome</keyword>